<comment type="caution">
    <text evidence="1">The sequence shown here is derived from an EMBL/GenBank/DDBJ whole genome shotgun (WGS) entry which is preliminary data.</text>
</comment>
<sequence length="186" mass="21850">MDRILACVIALLGCACFYYFEKTEDSGKAVKKEQVKEKRKEITKKQEAKMTEAALKEEITSKKWSKEKAEEMVPLPDEEELLPKEEGGIADDEGVYEPDTLKIHERVELKQQLTKEEYKIYELTLMAWLEDQKEYRKSVYVTGIELEGDIVTVYLTFQHEDISKPYRHIKSKFHKDIQAVEFAYQE</sequence>
<dbReference type="Proteomes" id="UP000434409">
    <property type="component" value="Unassembled WGS sequence"/>
</dbReference>
<accession>A0A6N7UQM5</accession>
<dbReference type="EMBL" id="VULY01000018">
    <property type="protein sequence ID" value="MSR92831.1"/>
    <property type="molecule type" value="Genomic_DNA"/>
</dbReference>
<name>A0A6N7UQM5_9FIRM</name>
<evidence type="ECO:0000313" key="1">
    <source>
        <dbReference type="EMBL" id="MSR92831.1"/>
    </source>
</evidence>
<organism evidence="1 2">
    <name type="scientific">Suipraeoptans intestinalis</name>
    <dbReference type="NCBI Taxonomy" id="2606628"/>
    <lineage>
        <taxon>Bacteria</taxon>
        <taxon>Bacillati</taxon>
        <taxon>Bacillota</taxon>
        <taxon>Clostridia</taxon>
        <taxon>Lachnospirales</taxon>
        <taxon>Lachnospiraceae</taxon>
        <taxon>Suipraeoptans</taxon>
    </lineage>
</organism>
<proteinExistence type="predicted"/>
<dbReference type="RefSeq" id="WP_154475355.1">
    <property type="nucleotide sequence ID" value="NZ_VULY01000018.1"/>
</dbReference>
<evidence type="ECO:0000313" key="2">
    <source>
        <dbReference type="Proteomes" id="UP000434409"/>
    </source>
</evidence>
<dbReference type="PROSITE" id="PS51257">
    <property type="entry name" value="PROKAR_LIPOPROTEIN"/>
    <property type="match status" value="1"/>
</dbReference>
<keyword evidence="2" id="KW-1185">Reference proteome</keyword>
<gene>
    <name evidence="1" type="ORF">FYJ34_00725</name>
</gene>
<protein>
    <submittedName>
        <fullName evidence="1">Uncharacterized protein</fullName>
    </submittedName>
</protein>
<dbReference type="AlphaFoldDB" id="A0A6N7UQM5"/>
<reference evidence="1 2" key="1">
    <citation type="submission" date="2019-08" db="EMBL/GenBank/DDBJ databases">
        <title>In-depth cultivation of the pig gut microbiome towards novel bacterial diversity and tailored functional studies.</title>
        <authorList>
            <person name="Wylensek D."/>
            <person name="Hitch T.C.A."/>
            <person name="Clavel T."/>
        </authorList>
    </citation>
    <scope>NUCLEOTIDE SEQUENCE [LARGE SCALE GENOMIC DNA]</scope>
    <source>
        <strain evidence="1 2">68-1-5</strain>
    </source>
</reference>